<reference evidence="4 5" key="1">
    <citation type="submission" date="2017-09" db="EMBL/GenBank/DDBJ databases">
        <title>The Catabolism of 3,6-Dichlorosalicylic acid is Initiated by the Cytochrome P450 Monooxygenase DsmABC in Rhizorhabdus dicambivorans Ndbn-20.</title>
        <authorList>
            <person name="Na L."/>
        </authorList>
    </citation>
    <scope>NUCLEOTIDE SEQUENCE [LARGE SCALE GENOMIC DNA]</scope>
    <source>
        <strain evidence="4 5">Ndbn-20m</strain>
    </source>
</reference>
<gene>
    <name evidence="4" type="ORF">COO09_23580</name>
</gene>
<feature type="domain" description="Fumarylacetoacetase-like C-terminal" evidence="3">
    <location>
        <begin position="75"/>
        <end position="248"/>
    </location>
</feature>
<protein>
    <recommendedName>
        <fullName evidence="3">Fumarylacetoacetase-like C-terminal domain-containing protein</fullName>
    </recommendedName>
</protein>
<dbReference type="EMBL" id="NWUF01000045">
    <property type="protein sequence ID" value="PCE39788.1"/>
    <property type="molecule type" value="Genomic_DNA"/>
</dbReference>
<evidence type="ECO:0000313" key="4">
    <source>
        <dbReference type="EMBL" id="PCE39788.1"/>
    </source>
</evidence>
<dbReference type="Proteomes" id="UP000218934">
    <property type="component" value="Unassembled WGS sequence"/>
</dbReference>
<dbReference type="GO" id="GO:0046872">
    <property type="term" value="F:metal ion binding"/>
    <property type="evidence" value="ECO:0007669"/>
    <property type="project" value="UniProtKB-KW"/>
</dbReference>
<accession>A0A2A4FQR5</accession>
<dbReference type="OrthoDB" id="5197601at2"/>
<comment type="similarity">
    <text evidence="1">Belongs to the FAH family.</text>
</comment>
<dbReference type="GO" id="GO:0003824">
    <property type="term" value="F:catalytic activity"/>
    <property type="evidence" value="ECO:0007669"/>
    <property type="project" value="InterPro"/>
</dbReference>
<comment type="caution">
    <text evidence="4">The sequence shown here is derived from an EMBL/GenBank/DDBJ whole genome shotgun (WGS) entry which is preliminary data.</text>
</comment>
<dbReference type="PANTHER" id="PTHR42796">
    <property type="entry name" value="FUMARYLACETOACETATE HYDROLASE DOMAIN-CONTAINING PROTEIN 2A-RELATED"/>
    <property type="match status" value="1"/>
</dbReference>
<dbReference type="SUPFAM" id="SSF56529">
    <property type="entry name" value="FAH"/>
    <property type="match status" value="1"/>
</dbReference>
<dbReference type="RefSeq" id="WP_066969834.1">
    <property type="nucleotide sequence ID" value="NZ_CP023449.1"/>
</dbReference>
<evidence type="ECO:0000259" key="3">
    <source>
        <dbReference type="Pfam" id="PF01557"/>
    </source>
</evidence>
<keyword evidence="2" id="KW-0479">Metal-binding</keyword>
<dbReference type="Pfam" id="PF01557">
    <property type="entry name" value="FAA_hydrolase"/>
    <property type="match status" value="1"/>
</dbReference>
<evidence type="ECO:0000256" key="1">
    <source>
        <dbReference type="ARBA" id="ARBA00010211"/>
    </source>
</evidence>
<dbReference type="GO" id="GO:0044281">
    <property type="term" value="P:small molecule metabolic process"/>
    <property type="evidence" value="ECO:0007669"/>
    <property type="project" value="UniProtKB-ARBA"/>
</dbReference>
<name>A0A2A4FQR5_9SPHN</name>
<organism evidence="4 5">
    <name type="scientific">Rhizorhabdus dicambivorans</name>
    <dbReference type="NCBI Taxonomy" id="1850238"/>
    <lineage>
        <taxon>Bacteria</taxon>
        <taxon>Pseudomonadati</taxon>
        <taxon>Pseudomonadota</taxon>
        <taxon>Alphaproteobacteria</taxon>
        <taxon>Sphingomonadales</taxon>
        <taxon>Sphingomonadaceae</taxon>
        <taxon>Rhizorhabdus</taxon>
    </lineage>
</organism>
<dbReference type="InterPro" id="IPR011234">
    <property type="entry name" value="Fumarylacetoacetase-like_C"/>
</dbReference>
<sequence length="249" mass="27224">MKIARINWAGKVVWAEFADDGNAYEIGGPGGNPARGAKLGPIDQARLLAPIEPQNKVVALMGNWSGRNGRQGSGLWIKPNNCIIPTGAPIRWPKALNHAPYFEAELAVVIGKKAKDVSVEDAKDHIFGFTITNDMTAFGVLQEDTVAAQSFRFKLYDDFLPMGPWIETDFDPKGRELRAILNGEVKQRGVFDNMAFDIYETLSWASGVMTLEVGDIISMGTPPGYVEMARGDVIRCEIDGIGAIENQLI</sequence>
<dbReference type="InterPro" id="IPR051121">
    <property type="entry name" value="FAH"/>
</dbReference>
<dbReference type="AlphaFoldDB" id="A0A2A4FQR5"/>
<dbReference type="PANTHER" id="PTHR42796:SF4">
    <property type="entry name" value="FUMARYLACETOACETATE HYDROLASE DOMAIN-CONTAINING PROTEIN 2A"/>
    <property type="match status" value="1"/>
</dbReference>
<keyword evidence="5" id="KW-1185">Reference proteome</keyword>
<dbReference type="InterPro" id="IPR036663">
    <property type="entry name" value="Fumarylacetoacetase_C_sf"/>
</dbReference>
<proteinExistence type="inferred from homology"/>
<evidence type="ECO:0000256" key="2">
    <source>
        <dbReference type="ARBA" id="ARBA00022723"/>
    </source>
</evidence>
<evidence type="ECO:0000313" key="5">
    <source>
        <dbReference type="Proteomes" id="UP000218934"/>
    </source>
</evidence>
<dbReference type="KEGG" id="rdi:CMV14_09890"/>
<dbReference type="Gene3D" id="3.90.850.10">
    <property type="entry name" value="Fumarylacetoacetase-like, C-terminal domain"/>
    <property type="match status" value="1"/>
</dbReference>